<reference evidence="2 4" key="1">
    <citation type="journal article" date="2015" name="Genome Announc.">
        <title>Complete genome sequences for 35 biothreat assay-relevant bacillus species.</title>
        <authorList>
            <person name="Johnson S.L."/>
            <person name="Daligault H.E."/>
            <person name="Davenport K.W."/>
            <person name="Jaissle J."/>
            <person name="Frey K.G."/>
            <person name="Ladner J.T."/>
            <person name="Broomall S.M."/>
            <person name="Bishop-Lilly K.A."/>
            <person name="Bruce D.C."/>
            <person name="Gibbons H.S."/>
            <person name="Coyne S.R."/>
            <person name="Lo C.C."/>
            <person name="Meincke L."/>
            <person name="Munk A.C."/>
            <person name="Koroleva G.I."/>
            <person name="Rosenzweig C.N."/>
            <person name="Palacios G.F."/>
            <person name="Redden C.L."/>
            <person name="Minogue T.D."/>
            <person name="Chain P.S."/>
        </authorList>
    </citation>
    <scope>NUCLEOTIDE SEQUENCE [LARGE SCALE GENOMIC DNA]</scope>
    <source>
        <strain evidence="2 4">03BB108</strain>
        <plasmid evidence="3 4">pBFI_4</plasmid>
        <plasmid evidence="2 4">pBFI_5</plasmid>
    </source>
</reference>
<sequence length="81" mass="9191">MPIANKILFSLVLLFLYVGSVLVSRKIMKWIMKETKTGPDIFLLFLVLIPGANLGASILFYFNFCAQKISVDKLVKKFFGM</sequence>
<keyword evidence="2" id="KW-0614">Plasmid</keyword>
<name>A0AAN0W4K3_BACCE</name>
<dbReference type="RefSeq" id="WP_001996401.1">
    <property type="nucleotide sequence ID" value="NZ_CP009637.1"/>
</dbReference>
<protein>
    <submittedName>
        <fullName evidence="2">Membrane protein</fullName>
    </submittedName>
</protein>
<keyword evidence="1" id="KW-1133">Transmembrane helix</keyword>
<dbReference type="EMBL" id="CP009638">
    <property type="protein sequence ID" value="AJI08624.1"/>
    <property type="molecule type" value="Genomic_DNA"/>
</dbReference>
<dbReference type="AlphaFoldDB" id="A0AAN0W4K3"/>
<keyword evidence="1" id="KW-0812">Transmembrane</keyword>
<accession>A0AAN0W4K3</accession>
<geneLocation type="plasmid" evidence="3 4">
    <name>pBFI_4</name>
</geneLocation>
<dbReference type="Proteomes" id="UP000031861">
    <property type="component" value="Plasmid pBFI_4"/>
</dbReference>
<dbReference type="EMBL" id="CP009637">
    <property type="protein sequence ID" value="AJI08579.1"/>
    <property type="molecule type" value="Genomic_DNA"/>
</dbReference>
<evidence type="ECO:0000256" key="1">
    <source>
        <dbReference type="SAM" id="Phobius"/>
    </source>
</evidence>
<dbReference type="Proteomes" id="UP000031861">
    <property type="component" value="Plasmid pBFI_5"/>
</dbReference>
<proteinExistence type="predicted"/>
<feature type="transmembrane region" description="Helical" evidence="1">
    <location>
        <begin position="41"/>
        <end position="64"/>
    </location>
</feature>
<evidence type="ECO:0000313" key="3">
    <source>
        <dbReference type="EMBL" id="AJI08624.1"/>
    </source>
</evidence>
<evidence type="ECO:0000313" key="4">
    <source>
        <dbReference type="Proteomes" id="UP000031861"/>
    </source>
</evidence>
<organism evidence="2 4">
    <name type="scientific">Bacillus cereus 03BB108</name>
    <dbReference type="NCBI Taxonomy" id="451709"/>
    <lineage>
        <taxon>Bacteria</taxon>
        <taxon>Bacillati</taxon>
        <taxon>Bacillota</taxon>
        <taxon>Bacilli</taxon>
        <taxon>Bacillales</taxon>
        <taxon>Bacillaceae</taxon>
        <taxon>Bacillus</taxon>
        <taxon>Bacillus cereus group</taxon>
    </lineage>
</organism>
<gene>
    <name evidence="3" type="ORF">AK40_6170</name>
    <name evidence="2" type="ORF">AK40_6250</name>
</gene>
<evidence type="ECO:0000313" key="2">
    <source>
        <dbReference type="EMBL" id="AJI08579.1"/>
    </source>
</evidence>
<geneLocation type="plasmid" evidence="2 4">
    <name>pBFI_5</name>
</geneLocation>
<keyword evidence="1" id="KW-0472">Membrane</keyword>